<dbReference type="SUPFAM" id="SSF51338">
    <property type="entry name" value="Composite domain of metallo-dependent hydrolases"/>
    <property type="match status" value="1"/>
</dbReference>
<protein>
    <submittedName>
        <fullName evidence="2">Amidohydrolase</fullName>
        <ecNumber evidence="2">3.5.1.91</ecNumber>
    </submittedName>
</protein>
<evidence type="ECO:0000313" key="3">
    <source>
        <dbReference type="Proteomes" id="UP000029050"/>
    </source>
</evidence>
<dbReference type="Gene3D" id="3.20.20.140">
    <property type="entry name" value="Metal-dependent hydrolases"/>
    <property type="match status" value="1"/>
</dbReference>
<keyword evidence="3" id="KW-1185">Reference proteome</keyword>
<name>A0A087CBV2_9BIFI</name>
<dbReference type="InterPro" id="IPR013108">
    <property type="entry name" value="Amidohydro_3"/>
</dbReference>
<dbReference type="EMBL" id="JGZI01000011">
    <property type="protein sequence ID" value="KFI80752.1"/>
    <property type="molecule type" value="Genomic_DNA"/>
</dbReference>
<feature type="domain" description="Amidohydrolase 3" evidence="1">
    <location>
        <begin position="48"/>
        <end position="544"/>
    </location>
</feature>
<dbReference type="Proteomes" id="UP000029050">
    <property type="component" value="Unassembled WGS sequence"/>
</dbReference>
<gene>
    <name evidence="2" type="ORF">BPSY_2104</name>
</gene>
<dbReference type="Pfam" id="PF07969">
    <property type="entry name" value="Amidohydro_3"/>
    <property type="match status" value="1"/>
</dbReference>
<sequence length="547" mass="59737">MFAIDTIFENACVQTMDPAHPTATTIGVHHGRIVALDEELDGVEAKEHIDLQGRYVCPGFNDVHLHFSLLGANLNQVDLRKQTTGTLDELYRKVESACESAPGEGWVLGWGFDQFSLGAFPDIERLDSISHGHPLLILHLSNHAAVVNTEAFRRAGFERPEEIEDTDLVIQEHGKVTGLVKDKFCFMLTGVANRVPEETLLHQLRLAGEHTLALGITSFTDGGTGTDHNWEGIGQTPDDIGLFQSAYDRGLIHQRGTMMPYYSALHDLGQLTGDITEGFGLDLGIRSGFEGGLLDIGPAKVILDGAFNSLSALLSEPYLGHPENHGVLSWDPEEFKHHVATLQREGWRVAVHAIGDRAINIALDAFEYAQAKYPRKDARHRLEHCGIADDATVERIIADGIIPNPQGSFIKNNGDAYVELLGEERARRAYRMGAFVNRGALIPGSTDAPCAPVDPLTSIEGMVTRLTAKGFLLGEQERLSVDDALKAYTYGSAYASHKEDVLGSVSPGKFADFAVLDEDPHRVEPGALHEIAVMQTIIGGVVRYTRS</sequence>
<keyword evidence="2" id="KW-0378">Hydrolase</keyword>
<dbReference type="InterPro" id="IPR032466">
    <property type="entry name" value="Metal_Hydrolase"/>
</dbReference>
<dbReference type="Gene3D" id="3.10.310.70">
    <property type="match status" value="1"/>
</dbReference>
<dbReference type="GO" id="GO:0016810">
    <property type="term" value="F:hydrolase activity, acting on carbon-nitrogen (but not peptide) bonds"/>
    <property type="evidence" value="ECO:0007669"/>
    <property type="project" value="InterPro"/>
</dbReference>
<dbReference type="PANTHER" id="PTHR22642:SF2">
    <property type="entry name" value="PROTEIN LONG AFTER FAR-RED 3"/>
    <property type="match status" value="1"/>
</dbReference>
<dbReference type="SUPFAM" id="SSF51556">
    <property type="entry name" value="Metallo-dependent hydrolases"/>
    <property type="match status" value="1"/>
</dbReference>
<organism evidence="2 3">
    <name type="scientific">Bifidobacterium psychraerophilum</name>
    <dbReference type="NCBI Taxonomy" id="218140"/>
    <lineage>
        <taxon>Bacteria</taxon>
        <taxon>Bacillati</taxon>
        <taxon>Actinomycetota</taxon>
        <taxon>Actinomycetes</taxon>
        <taxon>Bifidobacteriales</taxon>
        <taxon>Bifidobacteriaceae</taxon>
        <taxon>Bifidobacterium</taxon>
    </lineage>
</organism>
<dbReference type="PANTHER" id="PTHR22642">
    <property type="entry name" value="IMIDAZOLONEPROPIONASE"/>
    <property type="match status" value="1"/>
</dbReference>
<evidence type="ECO:0000259" key="1">
    <source>
        <dbReference type="Pfam" id="PF07969"/>
    </source>
</evidence>
<dbReference type="EC" id="3.5.1.91" evidence="2"/>
<reference evidence="2 3" key="1">
    <citation type="submission" date="2014-03" db="EMBL/GenBank/DDBJ databases">
        <title>Genomics of Bifidobacteria.</title>
        <authorList>
            <person name="Ventura M."/>
            <person name="Milani C."/>
            <person name="Lugli G.A."/>
        </authorList>
    </citation>
    <scope>NUCLEOTIDE SEQUENCE [LARGE SCALE GENOMIC DNA]</scope>
    <source>
        <strain evidence="2 3">LMG 21775</strain>
    </source>
</reference>
<dbReference type="AlphaFoldDB" id="A0A087CBV2"/>
<dbReference type="CDD" id="cd01300">
    <property type="entry name" value="YtcJ_like"/>
    <property type="match status" value="1"/>
</dbReference>
<proteinExistence type="predicted"/>
<dbReference type="STRING" id="218140.BPSY_2104"/>
<dbReference type="InterPro" id="IPR033932">
    <property type="entry name" value="YtcJ-like"/>
</dbReference>
<dbReference type="eggNOG" id="COG1574">
    <property type="taxonomic scope" value="Bacteria"/>
</dbReference>
<accession>A0A087CBV2</accession>
<evidence type="ECO:0000313" key="2">
    <source>
        <dbReference type="EMBL" id="KFI80752.1"/>
    </source>
</evidence>
<dbReference type="Gene3D" id="2.30.40.10">
    <property type="entry name" value="Urease, subunit C, domain 1"/>
    <property type="match status" value="1"/>
</dbReference>
<dbReference type="InterPro" id="IPR011059">
    <property type="entry name" value="Metal-dep_hydrolase_composite"/>
</dbReference>
<comment type="caution">
    <text evidence="2">The sequence shown here is derived from an EMBL/GenBank/DDBJ whole genome shotgun (WGS) entry which is preliminary data.</text>
</comment>